<evidence type="ECO:0000313" key="9">
    <source>
        <dbReference type="EMBL" id="SEN02803.1"/>
    </source>
</evidence>
<evidence type="ECO:0000313" key="10">
    <source>
        <dbReference type="Proteomes" id="UP000199531"/>
    </source>
</evidence>
<protein>
    <submittedName>
        <fullName evidence="9">Outer membrane protein</fullName>
    </submittedName>
</protein>
<evidence type="ECO:0000256" key="5">
    <source>
        <dbReference type="ARBA" id="ARBA00022692"/>
    </source>
</evidence>
<feature type="chain" id="PRO_5011434449" evidence="8">
    <location>
        <begin position="21"/>
        <end position="459"/>
    </location>
</feature>
<proteinExistence type="inferred from homology"/>
<sequence>MRRQTLLALALVALAGGAQATTVDLLEAWGGVQGHDRELASARLNHAASQTKRDQASALWKPNVMLSGTAGAATSETAMNGAAFSMPGQPQVTGVNFATSVTGGKMTRWAVQAQQPLYNRGRSAGSAQLKLQADLGDSGWQAAQMDLMLRTAQRYFDVALAQERQRILARQLQAVQRSADEAHERFRLGDVAVTDSHEADAALAGLKAQKVAADLDLDNKRQILADSIGVTHPTAMLPTRVPALVSDKAMEQWLQSVQGSNAQLRMQQIAAEIARQEVRKHDALSSVTVDLVAQAGKDRVWGSGDFGQASNRNTNYMVGVQVNIPLYTGGMRSAKEREAVALADKAEADLQQAQTTVGQQARLLWSAREADAARVRALEEALKAAASRLDATYLGRAVGDRTTLNVLNAQTDHANTAQSLAEARVSAVMNQLRLAAMTSQLDEGELRRVNATLKPVTAP</sequence>
<dbReference type="InterPro" id="IPR003423">
    <property type="entry name" value="OMP_efflux"/>
</dbReference>
<comment type="similarity">
    <text evidence="2">Belongs to the outer membrane factor (OMF) (TC 1.B.17) family.</text>
</comment>
<dbReference type="OrthoDB" id="9813458at2"/>
<dbReference type="AlphaFoldDB" id="A0A1H8D679"/>
<keyword evidence="6" id="KW-0472">Membrane</keyword>
<dbReference type="SUPFAM" id="SSF56954">
    <property type="entry name" value="Outer membrane efflux proteins (OEP)"/>
    <property type="match status" value="1"/>
</dbReference>
<comment type="subcellular location">
    <subcellularLocation>
        <location evidence="1">Cell outer membrane</location>
    </subcellularLocation>
</comment>
<dbReference type="GO" id="GO:1990281">
    <property type="term" value="C:efflux pump complex"/>
    <property type="evidence" value="ECO:0007669"/>
    <property type="project" value="TreeGrafter"/>
</dbReference>
<dbReference type="Proteomes" id="UP000199531">
    <property type="component" value="Unassembled WGS sequence"/>
</dbReference>
<dbReference type="GO" id="GO:0015288">
    <property type="term" value="F:porin activity"/>
    <property type="evidence" value="ECO:0007669"/>
    <property type="project" value="TreeGrafter"/>
</dbReference>
<evidence type="ECO:0000256" key="3">
    <source>
        <dbReference type="ARBA" id="ARBA00022448"/>
    </source>
</evidence>
<organism evidence="9 10">
    <name type="scientific">Brachymonas denitrificans DSM 15123</name>
    <dbReference type="NCBI Taxonomy" id="1121117"/>
    <lineage>
        <taxon>Bacteria</taxon>
        <taxon>Pseudomonadati</taxon>
        <taxon>Pseudomonadota</taxon>
        <taxon>Betaproteobacteria</taxon>
        <taxon>Burkholderiales</taxon>
        <taxon>Comamonadaceae</taxon>
        <taxon>Brachymonas</taxon>
    </lineage>
</organism>
<dbReference type="RefSeq" id="WP_091812904.1">
    <property type="nucleotide sequence ID" value="NZ_FOCW01000001.1"/>
</dbReference>
<keyword evidence="5" id="KW-0812">Transmembrane</keyword>
<evidence type="ECO:0000256" key="4">
    <source>
        <dbReference type="ARBA" id="ARBA00022452"/>
    </source>
</evidence>
<keyword evidence="7" id="KW-0998">Cell outer membrane</keyword>
<evidence type="ECO:0000256" key="1">
    <source>
        <dbReference type="ARBA" id="ARBA00004442"/>
    </source>
</evidence>
<accession>A0A1H8D679</accession>
<dbReference type="PANTHER" id="PTHR30026">
    <property type="entry name" value="OUTER MEMBRANE PROTEIN TOLC"/>
    <property type="match status" value="1"/>
</dbReference>
<evidence type="ECO:0000256" key="6">
    <source>
        <dbReference type="ARBA" id="ARBA00023136"/>
    </source>
</evidence>
<evidence type="ECO:0000256" key="7">
    <source>
        <dbReference type="ARBA" id="ARBA00023237"/>
    </source>
</evidence>
<evidence type="ECO:0000256" key="2">
    <source>
        <dbReference type="ARBA" id="ARBA00007613"/>
    </source>
</evidence>
<dbReference type="STRING" id="1121117.SAMN02745977_00202"/>
<dbReference type="GO" id="GO:0009279">
    <property type="term" value="C:cell outer membrane"/>
    <property type="evidence" value="ECO:0007669"/>
    <property type="project" value="UniProtKB-SubCell"/>
</dbReference>
<dbReference type="EMBL" id="FOCW01000001">
    <property type="protein sequence ID" value="SEN02803.1"/>
    <property type="molecule type" value="Genomic_DNA"/>
</dbReference>
<reference evidence="9 10" key="1">
    <citation type="submission" date="2016-10" db="EMBL/GenBank/DDBJ databases">
        <authorList>
            <person name="de Groot N.N."/>
        </authorList>
    </citation>
    <scope>NUCLEOTIDE SEQUENCE [LARGE SCALE GENOMIC DNA]</scope>
    <source>
        <strain evidence="9 10">DSM 15123</strain>
    </source>
</reference>
<gene>
    <name evidence="9" type="ORF">SAMN02745977_00202</name>
</gene>
<dbReference type="PANTHER" id="PTHR30026:SF20">
    <property type="entry name" value="OUTER MEMBRANE PROTEIN TOLC"/>
    <property type="match status" value="1"/>
</dbReference>
<keyword evidence="8" id="KW-0732">Signal</keyword>
<feature type="signal peptide" evidence="8">
    <location>
        <begin position="1"/>
        <end position="20"/>
    </location>
</feature>
<name>A0A1H8D679_9BURK</name>
<dbReference type="Pfam" id="PF02321">
    <property type="entry name" value="OEP"/>
    <property type="match status" value="2"/>
</dbReference>
<dbReference type="GO" id="GO:0015562">
    <property type="term" value="F:efflux transmembrane transporter activity"/>
    <property type="evidence" value="ECO:0007669"/>
    <property type="project" value="InterPro"/>
</dbReference>
<dbReference type="Gene3D" id="1.20.1600.10">
    <property type="entry name" value="Outer membrane efflux proteins (OEP)"/>
    <property type="match status" value="1"/>
</dbReference>
<evidence type="ECO:0000256" key="8">
    <source>
        <dbReference type="SAM" id="SignalP"/>
    </source>
</evidence>
<dbReference type="InterPro" id="IPR051906">
    <property type="entry name" value="TolC-like"/>
</dbReference>
<keyword evidence="4" id="KW-1134">Transmembrane beta strand</keyword>
<keyword evidence="3" id="KW-0813">Transport</keyword>
<keyword evidence="10" id="KW-1185">Reference proteome</keyword>